<evidence type="ECO:0000256" key="1">
    <source>
        <dbReference type="SAM" id="MobiDB-lite"/>
    </source>
</evidence>
<keyword evidence="3" id="KW-1185">Reference proteome</keyword>
<evidence type="ECO:0000313" key="3">
    <source>
        <dbReference type="Proteomes" id="UP001152087"/>
    </source>
</evidence>
<dbReference type="EMBL" id="JAOQAV010000001">
    <property type="protein sequence ID" value="KAJ4197870.1"/>
    <property type="molecule type" value="Genomic_DNA"/>
</dbReference>
<protein>
    <submittedName>
        <fullName evidence="2">Uncharacterized protein</fullName>
    </submittedName>
</protein>
<proteinExistence type="predicted"/>
<comment type="caution">
    <text evidence="2">The sequence shown here is derived from an EMBL/GenBank/DDBJ whole genome shotgun (WGS) entry which is preliminary data.</text>
</comment>
<gene>
    <name evidence="2" type="ORF">NW755_000566</name>
</gene>
<sequence length="136" mass="14547">MDPGPLRPSPPCQMPVRSRDEVTQRLKRPKGHKDARARALRSRSLTLALVGLGFNGNVQGRCFACSVDKTTRHGPAEEGDASRILSDPCLGSAQVNGAAGSQARHMASSVHQLLVMEMRSIPIHIHGPTRPASGPL</sequence>
<evidence type="ECO:0000313" key="2">
    <source>
        <dbReference type="EMBL" id="KAJ4197870.1"/>
    </source>
</evidence>
<dbReference type="Proteomes" id="UP001152087">
    <property type="component" value="Unassembled WGS sequence"/>
</dbReference>
<feature type="compositionally biased region" description="Pro residues" evidence="1">
    <location>
        <begin position="1"/>
        <end position="13"/>
    </location>
</feature>
<accession>A0A9W8V5P9</accession>
<feature type="region of interest" description="Disordered" evidence="1">
    <location>
        <begin position="1"/>
        <end position="38"/>
    </location>
</feature>
<name>A0A9W8V5P9_9HYPO</name>
<organism evidence="2 3">
    <name type="scientific">Fusarium falciforme</name>
    <dbReference type="NCBI Taxonomy" id="195108"/>
    <lineage>
        <taxon>Eukaryota</taxon>
        <taxon>Fungi</taxon>
        <taxon>Dikarya</taxon>
        <taxon>Ascomycota</taxon>
        <taxon>Pezizomycotina</taxon>
        <taxon>Sordariomycetes</taxon>
        <taxon>Hypocreomycetidae</taxon>
        <taxon>Hypocreales</taxon>
        <taxon>Nectriaceae</taxon>
        <taxon>Fusarium</taxon>
        <taxon>Fusarium solani species complex</taxon>
    </lineage>
</organism>
<reference evidence="2" key="1">
    <citation type="submission" date="2022-09" db="EMBL/GenBank/DDBJ databases">
        <title>Fusarium specimens isolated from Avocado Roots.</title>
        <authorList>
            <person name="Stajich J."/>
            <person name="Roper C."/>
            <person name="Heimlech-Rivalta G."/>
        </authorList>
    </citation>
    <scope>NUCLEOTIDE SEQUENCE</scope>
    <source>
        <strain evidence="2">A02</strain>
    </source>
</reference>
<dbReference type="AlphaFoldDB" id="A0A9W8V5P9"/>